<comment type="caution">
    <text evidence="5">The sequence shown here is derived from an EMBL/GenBank/DDBJ whole genome shotgun (WGS) entry which is preliminary data.</text>
</comment>
<feature type="domain" description="Multidrug resistance protein MdtA-like barrel-sandwich hybrid" evidence="4">
    <location>
        <begin position="61"/>
        <end position="249"/>
    </location>
</feature>
<dbReference type="RefSeq" id="WP_133325932.1">
    <property type="nucleotide sequence ID" value="NZ_SMYL01000002.1"/>
</dbReference>
<evidence type="ECO:0000256" key="2">
    <source>
        <dbReference type="ARBA" id="ARBA00023054"/>
    </source>
</evidence>
<dbReference type="Pfam" id="PF25917">
    <property type="entry name" value="BSH_RND"/>
    <property type="match status" value="1"/>
</dbReference>
<reference evidence="5 6" key="1">
    <citation type="submission" date="2019-03" db="EMBL/GenBank/DDBJ databases">
        <title>Sapientia aquatica gen. nov., sp. nov., isolated from a crater lake.</title>
        <authorList>
            <person name="Felfoldi T."/>
            <person name="Szabo A."/>
            <person name="Toth E."/>
            <person name="Schumann P."/>
            <person name="Keki Z."/>
            <person name="Marialigeti K."/>
            <person name="Mathe I."/>
        </authorList>
    </citation>
    <scope>NUCLEOTIDE SEQUENCE [LARGE SCALE GENOMIC DNA]</scope>
    <source>
        <strain evidence="5 6">SA-152</strain>
    </source>
</reference>
<dbReference type="EMBL" id="SMYL01000002">
    <property type="protein sequence ID" value="TDK67061.1"/>
    <property type="molecule type" value="Genomic_DNA"/>
</dbReference>
<dbReference type="AlphaFoldDB" id="A0A4R5W343"/>
<dbReference type="Proteomes" id="UP000294829">
    <property type="component" value="Unassembled WGS sequence"/>
</dbReference>
<gene>
    <name evidence="5" type="ORF">E2I14_04635</name>
</gene>
<evidence type="ECO:0000259" key="4">
    <source>
        <dbReference type="Pfam" id="PF25917"/>
    </source>
</evidence>
<dbReference type="OrthoDB" id="9785187at2"/>
<dbReference type="PANTHER" id="PTHR32347">
    <property type="entry name" value="EFFLUX SYSTEM COMPONENT YKNX-RELATED"/>
    <property type="match status" value="1"/>
</dbReference>
<evidence type="ECO:0000313" key="6">
    <source>
        <dbReference type="Proteomes" id="UP000294829"/>
    </source>
</evidence>
<dbReference type="InterPro" id="IPR058625">
    <property type="entry name" value="MdtA-like_BSH"/>
</dbReference>
<sequence>MRNNIIFGLAVLGIIAGLISAYIFGIVRTAQPPVFTPTSNPYESAIYSNGMIESDQESGENISIFPEVAGPITKIWVHEGQTVAAGALLLSIDDSVQKATAEQLRLQSESALELLQELKAQPRKETLAISQAQVAQAESALKTAEDQYAKRQVAYQLDPRSISKDIVDTAKNTVLEASTTLALANKQYLLTKAGAWSYDIKSQQKLSDAAKQAYFSATALVAKYVIKAQADGVVLAVNASIGSYVSSAGAYDTYTQGSNPVLVLGTPQEYLAVRCFVDEILLSRIPDVNHMKAQMQIRGSTQKVNLEFVRIQPLVSPKIELSNQRQEKVDLRVLPIIFKFAKKDVPLVFPGQQVDVFIGKK</sequence>
<name>A0A4R5W343_9BURK</name>
<protein>
    <submittedName>
        <fullName evidence="5">Biotin/lipoyl-binding protein</fullName>
    </submittedName>
</protein>
<accession>A0A4R5W343</accession>
<dbReference type="Gene3D" id="1.10.287.470">
    <property type="entry name" value="Helix hairpin bin"/>
    <property type="match status" value="1"/>
</dbReference>
<keyword evidence="2 3" id="KW-0175">Coiled coil</keyword>
<proteinExistence type="predicted"/>
<organism evidence="5 6">
    <name type="scientific">Sapientia aquatica</name>
    <dbReference type="NCBI Taxonomy" id="1549640"/>
    <lineage>
        <taxon>Bacteria</taxon>
        <taxon>Pseudomonadati</taxon>
        <taxon>Pseudomonadota</taxon>
        <taxon>Betaproteobacteria</taxon>
        <taxon>Burkholderiales</taxon>
        <taxon>Oxalobacteraceae</taxon>
        <taxon>Sapientia</taxon>
    </lineage>
</organism>
<evidence type="ECO:0000313" key="5">
    <source>
        <dbReference type="EMBL" id="TDK67061.1"/>
    </source>
</evidence>
<dbReference type="Gene3D" id="2.40.50.100">
    <property type="match status" value="1"/>
</dbReference>
<feature type="coiled-coil region" evidence="3">
    <location>
        <begin position="101"/>
        <end position="147"/>
    </location>
</feature>
<comment type="subcellular location">
    <subcellularLocation>
        <location evidence="1">Cell envelope</location>
    </subcellularLocation>
</comment>
<dbReference type="SUPFAM" id="SSF111369">
    <property type="entry name" value="HlyD-like secretion proteins"/>
    <property type="match status" value="1"/>
</dbReference>
<dbReference type="PANTHER" id="PTHR32347:SF23">
    <property type="entry name" value="BLL5650 PROTEIN"/>
    <property type="match status" value="1"/>
</dbReference>
<evidence type="ECO:0000256" key="3">
    <source>
        <dbReference type="SAM" id="Coils"/>
    </source>
</evidence>
<evidence type="ECO:0000256" key="1">
    <source>
        <dbReference type="ARBA" id="ARBA00004196"/>
    </source>
</evidence>
<keyword evidence="6" id="KW-1185">Reference proteome</keyword>
<dbReference type="InterPro" id="IPR050465">
    <property type="entry name" value="UPF0194_transport"/>
</dbReference>
<dbReference type="GO" id="GO:0030313">
    <property type="term" value="C:cell envelope"/>
    <property type="evidence" value="ECO:0007669"/>
    <property type="project" value="UniProtKB-SubCell"/>
</dbReference>